<gene>
    <name evidence="2" type="ORF">H9828_06230</name>
</gene>
<comment type="caution">
    <text evidence="2">The sequence shown here is derived from an EMBL/GenBank/DDBJ whole genome shotgun (WGS) entry which is preliminary data.</text>
</comment>
<dbReference type="InterPro" id="IPR032342">
    <property type="entry name" value="DUF4861"/>
</dbReference>
<feature type="chain" id="PRO_5039659371" evidence="1">
    <location>
        <begin position="22"/>
        <end position="373"/>
    </location>
</feature>
<sequence length="373" mass="40959">MKNTILGVAAMLAASCTPALKVEVANPTQLDRDDETVEIAWSEVSALQGVTPENVVVLNDDKEQIPSQVVYRGEAEPQALIFQTDADANETKHFQIVTGTREAYPAEAFGRQVPERYDDYAWENNKVAYRLYGPALETSPEKLITPGIDVWVKCTEKLVIDEWYAKGDYHHNYGDGMDCYKVGVTLGSGASVPFVDGKFWNMDHNYATARTLDNGPIRTTVELTYAPFDVNGTQVSLVKTISLDANQRFNRMDNIYEGDFTELPIAAGFVRHDVKRVMNGDNWMGMVEPASDSKDPVRDGDIYLGVILPGAEMLADTLGHAVAVKSVKSGETLTYYAGSGWSQGGVEDMGEWVEEIGAAEAAALQPLTVTIRK</sequence>
<dbReference type="PROSITE" id="PS51257">
    <property type="entry name" value="PROKAR_LIPOPROTEIN"/>
    <property type="match status" value="1"/>
</dbReference>
<dbReference type="EMBL" id="DXDA01000053">
    <property type="protein sequence ID" value="HIY68994.1"/>
    <property type="molecule type" value="Genomic_DNA"/>
</dbReference>
<proteinExistence type="predicted"/>
<evidence type="ECO:0000256" key="1">
    <source>
        <dbReference type="SAM" id="SignalP"/>
    </source>
</evidence>
<feature type="signal peptide" evidence="1">
    <location>
        <begin position="1"/>
        <end position="21"/>
    </location>
</feature>
<accession>A0A9D1YZX4</accession>
<dbReference type="Pfam" id="PF16153">
    <property type="entry name" value="DUF4861"/>
    <property type="match status" value="1"/>
</dbReference>
<protein>
    <submittedName>
        <fullName evidence="2">DUF4861 domain-containing protein</fullName>
    </submittedName>
</protein>
<keyword evidence="1" id="KW-0732">Signal</keyword>
<dbReference type="Proteomes" id="UP000886844">
    <property type="component" value="Unassembled WGS sequence"/>
</dbReference>
<name>A0A9D1YZX4_9BACT</name>
<evidence type="ECO:0000313" key="3">
    <source>
        <dbReference type="Proteomes" id="UP000886844"/>
    </source>
</evidence>
<dbReference type="AlphaFoldDB" id="A0A9D1YZX4"/>
<reference evidence="2" key="2">
    <citation type="submission" date="2021-04" db="EMBL/GenBank/DDBJ databases">
        <authorList>
            <person name="Gilroy R."/>
        </authorList>
    </citation>
    <scope>NUCLEOTIDE SEQUENCE</scope>
    <source>
        <strain evidence="2">5134</strain>
    </source>
</reference>
<reference evidence="2" key="1">
    <citation type="journal article" date="2021" name="PeerJ">
        <title>Extensive microbial diversity within the chicken gut microbiome revealed by metagenomics and culture.</title>
        <authorList>
            <person name="Gilroy R."/>
            <person name="Ravi A."/>
            <person name="Getino M."/>
            <person name="Pursley I."/>
            <person name="Horton D.L."/>
            <person name="Alikhan N.F."/>
            <person name="Baker D."/>
            <person name="Gharbi K."/>
            <person name="Hall N."/>
            <person name="Watson M."/>
            <person name="Adriaenssens E.M."/>
            <person name="Foster-Nyarko E."/>
            <person name="Jarju S."/>
            <person name="Secka A."/>
            <person name="Antonio M."/>
            <person name="Oren A."/>
            <person name="Chaudhuri R.R."/>
            <person name="La Ragione R."/>
            <person name="Hildebrand F."/>
            <person name="Pallen M.J."/>
        </authorList>
    </citation>
    <scope>NUCLEOTIDE SEQUENCE</scope>
    <source>
        <strain evidence="2">5134</strain>
    </source>
</reference>
<evidence type="ECO:0000313" key="2">
    <source>
        <dbReference type="EMBL" id="HIY68994.1"/>
    </source>
</evidence>
<organism evidence="2 3">
    <name type="scientific">Candidatus Alistipes intestinigallinarum</name>
    <dbReference type="NCBI Taxonomy" id="2838440"/>
    <lineage>
        <taxon>Bacteria</taxon>
        <taxon>Pseudomonadati</taxon>
        <taxon>Bacteroidota</taxon>
        <taxon>Bacteroidia</taxon>
        <taxon>Bacteroidales</taxon>
        <taxon>Rikenellaceae</taxon>
        <taxon>Alistipes</taxon>
    </lineage>
</organism>